<name>A0ABS4U630_9CORY</name>
<evidence type="ECO:0000256" key="5">
    <source>
        <dbReference type="ARBA" id="ARBA00022692"/>
    </source>
</evidence>
<evidence type="ECO:0000313" key="10">
    <source>
        <dbReference type="EMBL" id="MBP2332103.1"/>
    </source>
</evidence>
<evidence type="ECO:0000256" key="4">
    <source>
        <dbReference type="ARBA" id="ARBA00022475"/>
    </source>
</evidence>
<dbReference type="EMBL" id="JAGINY010000001">
    <property type="protein sequence ID" value="MBP2332103.1"/>
    <property type="molecule type" value="Genomic_DNA"/>
</dbReference>
<evidence type="ECO:0000313" key="11">
    <source>
        <dbReference type="Proteomes" id="UP001519305"/>
    </source>
</evidence>
<keyword evidence="11" id="KW-1185">Reference proteome</keyword>
<evidence type="ECO:0000256" key="7">
    <source>
        <dbReference type="ARBA" id="ARBA00022989"/>
    </source>
</evidence>
<keyword evidence="4" id="KW-1003">Cell membrane</keyword>
<keyword evidence="8 9" id="KW-0472">Membrane</keyword>
<comment type="subcellular location">
    <subcellularLocation>
        <location evidence="1">Cell membrane</location>
        <topology evidence="1">Multi-pass membrane protein</topology>
    </subcellularLocation>
</comment>
<feature type="transmembrane region" description="Helical" evidence="9">
    <location>
        <begin position="413"/>
        <end position="432"/>
    </location>
</feature>
<feature type="transmembrane region" description="Helical" evidence="9">
    <location>
        <begin position="154"/>
        <end position="174"/>
    </location>
</feature>
<evidence type="ECO:0000256" key="6">
    <source>
        <dbReference type="ARBA" id="ARBA00022970"/>
    </source>
</evidence>
<comment type="caution">
    <text evidence="10">The sequence shown here is derived from an EMBL/GenBank/DDBJ whole genome shotgun (WGS) entry which is preliminary data.</text>
</comment>
<feature type="transmembrane region" description="Helical" evidence="9">
    <location>
        <begin position="229"/>
        <end position="250"/>
    </location>
</feature>
<organism evidence="10 11">
    <name type="scientific">Corynebacterium freneyi</name>
    <dbReference type="NCBI Taxonomy" id="134034"/>
    <lineage>
        <taxon>Bacteria</taxon>
        <taxon>Bacillati</taxon>
        <taxon>Actinomycetota</taxon>
        <taxon>Actinomycetes</taxon>
        <taxon>Mycobacteriales</taxon>
        <taxon>Corynebacteriaceae</taxon>
        <taxon>Corynebacterium</taxon>
    </lineage>
</organism>
<gene>
    <name evidence="10" type="ORF">JOF33_000802</name>
</gene>
<feature type="transmembrane region" description="Helical" evidence="9">
    <location>
        <begin position="194"/>
        <end position="217"/>
    </location>
</feature>
<dbReference type="PANTHER" id="PTHR30588">
    <property type="entry name" value="BRANCHED-CHAIN AMINO ACID TRANSPORT SYSTEM 2 CARRIER PROTEIN"/>
    <property type="match status" value="1"/>
</dbReference>
<feature type="transmembrane region" description="Helical" evidence="9">
    <location>
        <begin position="337"/>
        <end position="362"/>
    </location>
</feature>
<dbReference type="NCBIfam" id="TIGR00796">
    <property type="entry name" value="livcs"/>
    <property type="match status" value="1"/>
</dbReference>
<evidence type="ECO:0000256" key="9">
    <source>
        <dbReference type="SAM" id="Phobius"/>
    </source>
</evidence>
<dbReference type="Pfam" id="PF05525">
    <property type="entry name" value="Branch_AA_trans"/>
    <property type="match status" value="1"/>
</dbReference>
<feature type="transmembrane region" description="Helical" evidence="9">
    <location>
        <begin position="80"/>
        <end position="102"/>
    </location>
</feature>
<feature type="transmembrane region" description="Helical" evidence="9">
    <location>
        <begin position="282"/>
        <end position="307"/>
    </location>
</feature>
<feature type="transmembrane region" description="Helical" evidence="9">
    <location>
        <begin position="12"/>
        <end position="32"/>
    </location>
</feature>
<dbReference type="InterPro" id="IPR004685">
    <property type="entry name" value="Brnchd-chn_aa_trnsp_Livcs"/>
</dbReference>
<evidence type="ECO:0000256" key="3">
    <source>
        <dbReference type="ARBA" id="ARBA00022448"/>
    </source>
</evidence>
<dbReference type="RefSeq" id="WP_246580217.1">
    <property type="nucleotide sequence ID" value="NZ_CP047357.1"/>
</dbReference>
<feature type="transmembrane region" description="Helical" evidence="9">
    <location>
        <begin position="44"/>
        <end position="68"/>
    </location>
</feature>
<sequence>MTDTDSRPAVSTILVVGLMLFAMFFGAGNLIFPPQLGIEAGTAYGPAMAGFLTTAVLLPALAVIAVAVSGNGIVDIASRAGRVFGLVFSIAVYLSIGALYAIPRTANVAFETGVAGVAGTSSGWALFAFTAAFFAVSLWLSLRPGGIVDSLGRWLTPALLVLIVALVVVGSVVLTAEPGAPTEKWAGSPYATGFLEGYLTMDSLAALVFGIVVIDSLRSRGIDRQRQVVTSSILAGVIAVILLGLVYLGLGQLGQGIGGEYTNGALLLSEAATRSFGAAGAWVFALIVLLACLTTAVGLITSTAAFFSSLTPRIGFRAWAVGFTLAGLVMSNLGLDAIIGIAIPLNVFLYPMAVALVFLTLLQAALPFKLTWSYRVPVAVAGVFALIDLARTLDVDPASAVPSLANLPLYEQSLAWVVPTAVVLAVCLVVDYGKRLPAPEPGEPTASFGAEGARAANVHP</sequence>
<keyword evidence="5 9" id="KW-0812">Transmembrane</keyword>
<proteinExistence type="inferred from homology"/>
<evidence type="ECO:0000256" key="1">
    <source>
        <dbReference type="ARBA" id="ARBA00004651"/>
    </source>
</evidence>
<feature type="transmembrane region" description="Helical" evidence="9">
    <location>
        <begin position="314"/>
        <end position="331"/>
    </location>
</feature>
<evidence type="ECO:0000256" key="8">
    <source>
        <dbReference type="ARBA" id="ARBA00023136"/>
    </source>
</evidence>
<keyword evidence="3" id="KW-0813">Transport</keyword>
<keyword evidence="6" id="KW-0029">Amino-acid transport</keyword>
<accession>A0ABS4U630</accession>
<feature type="transmembrane region" description="Helical" evidence="9">
    <location>
        <begin position="122"/>
        <end position="142"/>
    </location>
</feature>
<feature type="transmembrane region" description="Helical" evidence="9">
    <location>
        <begin position="374"/>
        <end position="393"/>
    </location>
</feature>
<comment type="similarity">
    <text evidence="2">Belongs to the branched chain amino acid transporter family.</text>
</comment>
<dbReference type="Proteomes" id="UP001519305">
    <property type="component" value="Unassembled WGS sequence"/>
</dbReference>
<evidence type="ECO:0000256" key="2">
    <source>
        <dbReference type="ARBA" id="ARBA00008540"/>
    </source>
</evidence>
<protein>
    <submittedName>
        <fullName evidence="10">LIVCS family branched-chain amino acid:cation transporter</fullName>
    </submittedName>
</protein>
<reference evidence="10 11" key="1">
    <citation type="submission" date="2021-03" db="EMBL/GenBank/DDBJ databases">
        <title>Sequencing the genomes of 1000 actinobacteria strains.</title>
        <authorList>
            <person name="Klenk H.-P."/>
        </authorList>
    </citation>
    <scope>NUCLEOTIDE SEQUENCE [LARGE SCALE GENOMIC DNA]</scope>
    <source>
        <strain evidence="10 11">DSM 44506</strain>
    </source>
</reference>
<keyword evidence="7 9" id="KW-1133">Transmembrane helix</keyword>
<dbReference type="PANTHER" id="PTHR30588:SF0">
    <property type="entry name" value="BRANCHED-CHAIN AMINO ACID PERMEASE BRNQ"/>
    <property type="match status" value="1"/>
</dbReference>